<sequence>MPSRALFAIVGFAQLCSTALAASDTCTAFQIHSTIQHFDSVLSNDECADYATDSSSLSVPCDASSCVAVVDDLVSKLPDCTLSGRDNGGDSANKKTELQNGLDECRANSSASLNVEAVDTSTNHATASSSGGDCTLAEASMAADLYLEAAGSSACEQYAMMDESTMTVSISAPCSATDCVSFMETMAEKLPYCYTDGTNLKEDVLQFLASCGGGGGSTSAAGAFPSSSSGEECTYDEVSSLAYLTDSVVSSNECEAYVIATTTEWYIQIPCSATTCLTTLDDAVQQMPDCEFEGVNYKEELGLQQESCVGLVDSNDASGSAASTNSLRTAAPALDGDVNSTDTSSSALASSDVAGFTLVQVVIILLALV</sequence>
<evidence type="ECO:0008006" key="4">
    <source>
        <dbReference type="Google" id="ProtNLM"/>
    </source>
</evidence>
<comment type="caution">
    <text evidence="2">The sequence shown here is derived from an EMBL/GenBank/DDBJ whole genome shotgun (WGS) entry which is preliminary data.</text>
</comment>
<organism evidence="2 3">
    <name type="scientific">Phytophthora pseudosyringae</name>
    <dbReference type="NCBI Taxonomy" id="221518"/>
    <lineage>
        <taxon>Eukaryota</taxon>
        <taxon>Sar</taxon>
        <taxon>Stramenopiles</taxon>
        <taxon>Oomycota</taxon>
        <taxon>Peronosporomycetes</taxon>
        <taxon>Peronosporales</taxon>
        <taxon>Peronosporaceae</taxon>
        <taxon>Phytophthora</taxon>
    </lineage>
</organism>
<evidence type="ECO:0000313" key="2">
    <source>
        <dbReference type="EMBL" id="KAG7376617.1"/>
    </source>
</evidence>
<dbReference type="GO" id="GO:0005576">
    <property type="term" value="C:extracellular region"/>
    <property type="evidence" value="ECO:0007669"/>
    <property type="project" value="InterPro"/>
</dbReference>
<name>A0A8T1V5S3_9STRA</name>
<dbReference type="SMART" id="SM01187">
    <property type="entry name" value="Elicitin"/>
    <property type="match status" value="3"/>
</dbReference>
<proteinExistence type="predicted"/>
<dbReference type="EMBL" id="JAGDFM010000656">
    <property type="protein sequence ID" value="KAG7376617.1"/>
    <property type="molecule type" value="Genomic_DNA"/>
</dbReference>
<protein>
    <recommendedName>
        <fullName evidence="4">Elicitin</fullName>
    </recommendedName>
</protein>
<accession>A0A8T1V5S3</accession>
<evidence type="ECO:0000313" key="3">
    <source>
        <dbReference type="Proteomes" id="UP000694044"/>
    </source>
</evidence>
<dbReference type="InterPro" id="IPR002200">
    <property type="entry name" value="Elicitin"/>
</dbReference>
<dbReference type="Proteomes" id="UP000694044">
    <property type="component" value="Unassembled WGS sequence"/>
</dbReference>
<dbReference type="OrthoDB" id="127751at2759"/>
<evidence type="ECO:0000256" key="1">
    <source>
        <dbReference type="SAM" id="SignalP"/>
    </source>
</evidence>
<gene>
    <name evidence="2" type="ORF">PHYPSEUDO_013030</name>
</gene>
<keyword evidence="1" id="KW-0732">Signal</keyword>
<keyword evidence="3" id="KW-1185">Reference proteome</keyword>
<dbReference type="AlphaFoldDB" id="A0A8T1V5S3"/>
<reference evidence="2" key="1">
    <citation type="submission" date="2021-02" db="EMBL/GenBank/DDBJ databases">
        <authorList>
            <person name="Palmer J.M."/>
        </authorList>
    </citation>
    <scope>NUCLEOTIDE SEQUENCE</scope>
    <source>
        <strain evidence="2">SCRP734</strain>
    </source>
</reference>
<feature type="signal peptide" evidence="1">
    <location>
        <begin position="1"/>
        <end position="21"/>
    </location>
</feature>
<feature type="chain" id="PRO_5035741562" description="Elicitin" evidence="1">
    <location>
        <begin position="22"/>
        <end position="369"/>
    </location>
</feature>